<dbReference type="Proteomes" id="UP000286641">
    <property type="component" value="Unplaced"/>
</dbReference>
<evidence type="ECO:0000313" key="1">
    <source>
        <dbReference type="Proteomes" id="UP000286641"/>
    </source>
</evidence>
<evidence type="ECO:0000313" key="2">
    <source>
        <dbReference type="RefSeq" id="XP_025742623.1"/>
    </source>
</evidence>
<keyword evidence="1" id="KW-1185">Reference proteome</keyword>
<name>A0A3Q7QA68_CALUR</name>
<reference key="1">
    <citation type="submission" date="2019-01" db="UniProtKB">
        <authorList>
            <consortium name="RefSeq"/>
        </authorList>
    </citation>
    <scope>IDENTIFICATION</scope>
</reference>
<gene>
    <name evidence="2" type="primary">LOC112835271</name>
</gene>
<accession>A0A3Q7QA68</accession>
<organism evidence="1 2">
    <name type="scientific">Callorhinus ursinus</name>
    <name type="common">Northern fur seal</name>
    <dbReference type="NCBI Taxonomy" id="34884"/>
    <lineage>
        <taxon>Eukaryota</taxon>
        <taxon>Metazoa</taxon>
        <taxon>Chordata</taxon>
        <taxon>Craniata</taxon>
        <taxon>Vertebrata</taxon>
        <taxon>Euteleostomi</taxon>
        <taxon>Mammalia</taxon>
        <taxon>Eutheria</taxon>
        <taxon>Laurasiatheria</taxon>
        <taxon>Carnivora</taxon>
        <taxon>Caniformia</taxon>
        <taxon>Pinnipedia</taxon>
        <taxon>Otariidae</taxon>
        <taxon>Callorhinus</taxon>
    </lineage>
</organism>
<reference evidence="2" key="2">
    <citation type="submission" date="2025-08" db="UniProtKB">
        <authorList>
            <consortium name="RefSeq"/>
        </authorList>
    </citation>
    <scope>IDENTIFICATION</scope>
    <source>
        <tissue evidence="2">Blood</tissue>
    </source>
</reference>
<dbReference type="InParanoid" id="A0A3Q7QA68"/>
<dbReference type="RefSeq" id="XP_025742623.1">
    <property type="nucleotide sequence ID" value="XM_025886838.1"/>
</dbReference>
<proteinExistence type="predicted"/>
<sequence>MGSQNPSTHVLPSPICIPAEDPSHPCCPPNRSPATILHHLQDPPLSYLFCPVYCPLLPFPPHPAAIPCSSTPVLVLPLPSTSLLLGPCRTRLTDSEPRCTPPAFSAAAPAGGATQPAAALVAQAALGPAWLSSIPCEDTAKPSPLSSACLQPFPDTYLASAYGEK</sequence>
<protein>
    <submittedName>
        <fullName evidence="2">Proline-rich protein 36-like</fullName>
    </submittedName>
</protein>
<dbReference type="AlphaFoldDB" id="A0A3Q7QA68"/>